<keyword evidence="6 8" id="KW-0539">Nucleus</keyword>
<evidence type="ECO:0000256" key="4">
    <source>
        <dbReference type="ARBA" id="ARBA00022454"/>
    </source>
</evidence>
<dbReference type="Gene3D" id="1.10.20.10">
    <property type="entry name" value="Histone, subunit A"/>
    <property type="match status" value="1"/>
</dbReference>
<accession>A2Q2T8</accession>
<comment type="subunit">
    <text evidence="8">The nucleosome is a histone octamer containing two molecules each of H2A, H2B, H3 and H4 assembled in one H3-H4 heterotetramer and two H2A-H2B heterodimers. The octamer wraps approximately 147 bp of DNA.</text>
</comment>
<evidence type="ECO:0000256" key="8">
    <source>
        <dbReference type="RuleBase" id="RU000528"/>
    </source>
</evidence>
<comment type="similarity">
    <text evidence="3 8">Belongs to the histone H4 family.</text>
</comment>
<evidence type="ECO:0000256" key="3">
    <source>
        <dbReference type="ARBA" id="ARBA00006564"/>
    </source>
</evidence>
<feature type="region of interest" description="Disordered" evidence="9">
    <location>
        <begin position="265"/>
        <end position="289"/>
    </location>
</feature>
<dbReference type="SMART" id="SM00417">
    <property type="entry name" value="H4"/>
    <property type="match status" value="1"/>
</dbReference>
<feature type="compositionally biased region" description="Basic residues" evidence="9">
    <location>
        <begin position="268"/>
        <end position="283"/>
    </location>
</feature>
<comment type="function">
    <text evidence="8">Core component of nucleosome. Nucleosomes wrap and compact DNA into chromatin, limiting DNA accessibility to the cellular machineries which require DNA as a template. Histones thereby play a central role in transcription regulation, DNA repair, DNA replication and chromosomal stability. DNA accessibility is regulated via a complex set of post-translational modifications of histones, also called histone code, and nucleosome remodeling.</text>
</comment>
<reference evidence="10" key="1">
    <citation type="submission" date="2004-10" db="EMBL/GenBank/DDBJ databases">
        <authorList>
            <person name="Town C.D."/>
        </authorList>
    </citation>
    <scope>NUCLEOTIDE SEQUENCE</scope>
</reference>
<evidence type="ECO:0000256" key="2">
    <source>
        <dbReference type="ARBA" id="ARBA00004286"/>
    </source>
</evidence>
<sequence>MSVSTACLVGEKKVGREKETLVLIYEEIRGVLKIFLQNEICDAVTYTEHARRKTLTAMDVVYQGRTLYSFGVPLEIDESTKIRTFGHYARILIDLDLSQPILNNLLVGREESAFFVKIEYEKQPLFCNNCKHIRHSIQNCKKIAQNSIDLFKENKENTVTKSHHYGKSNVRFKHIDRPSETDNLAGSLKTKLNMIHDTHLDNRIDVIKGRAKLAEQSGAMIGSAKQSKESDVGRTENLTCNNHEVHNVVQELDTVNSDAGASVEVKHMSKSKKQKTKQKKHKAKNIEWW</sequence>
<dbReference type="PRINTS" id="PR00623">
    <property type="entry name" value="HISTONEH4"/>
</dbReference>
<protein>
    <recommendedName>
        <fullName evidence="8">Histone H4</fullName>
    </recommendedName>
</protein>
<comment type="subcellular location">
    <subcellularLocation>
        <location evidence="2">Chromosome</location>
    </subcellularLocation>
    <subcellularLocation>
        <location evidence="1">Nucleus</location>
    </subcellularLocation>
</comment>
<organism evidence="10">
    <name type="scientific">Medicago truncatula</name>
    <name type="common">Barrel medic</name>
    <name type="synonym">Medicago tribuloides</name>
    <dbReference type="NCBI Taxonomy" id="3880"/>
    <lineage>
        <taxon>Eukaryota</taxon>
        <taxon>Viridiplantae</taxon>
        <taxon>Streptophyta</taxon>
        <taxon>Embryophyta</taxon>
        <taxon>Tracheophyta</taxon>
        <taxon>Spermatophyta</taxon>
        <taxon>Magnoliopsida</taxon>
        <taxon>eudicotyledons</taxon>
        <taxon>Gunneridae</taxon>
        <taxon>Pentapetalae</taxon>
        <taxon>rosids</taxon>
        <taxon>fabids</taxon>
        <taxon>Fabales</taxon>
        <taxon>Fabaceae</taxon>
        <taxon>Papilionoideae</taxon>
        <taxon>50 kb inversion clade</taxon>
        <taxon>NPAAA clade</taxon>
        <taxon>Hologalegina</taxon>
        <taxon>IRL clade</taxon>
        <taxon>Trifolieae</taxon>
        <taxon>Medicago</taxon>
    </lineage>
</organism>
<dbReference type="PANTHER" id="PTHR31286">
    <property type="entry name" value="GLYCINE-RICH CELL WALL STRUCTURAL PROTEIN 1.8-LIKE"/>
    <property type="match status" value="1"/>
</dbReference>
<dbReference type="PANTHER" id="PTHR31286:SF60">
    <property type="entry name" value="PROTEIN, PUTATIVE-RELATED"/>
    <property type="match status" value="1"/>
</dbReference>
<name>A2Q2T8_MEDTR</name>
<evidence type="ECO:0000256" key="6">
    <source>
        <dbReference type="ARBA" id="ARBA00023242"/>
    </source>
</evidence>
<dbReference type="GO" id="GO:0003677">
    <property type="term" value="F:DNA binding"/>
    <property type="evidence" value="ECO:0007669"/>
    <property type="project" value="UniProtKB-KW"/>
</dbReference>
<keyword evidence="5 8" id="KW-0238">DNA-binding</keyword>
<dbReference type="SUPFAM" id="SSF47113">
    <property type="entry name" value="Histone-fold"/>
    <property type="match status" value="1"/>
</dbReference>
<evidence type="ECO:0000256" key="9">
    <source>
        <dbReference type="SAM" id="MobiDB-lite"/>
    </source>
</evidence>
<dbReference type="GO" id="GO:0046982">
    <property type="term" value="F:protein heterodimerization activity"/>
    <property type="evidence" value="ECO:0007669"/>
    <property type="project" value="InterPro"/>
</dbReference>
<gene>
    <name evidence="10" type="ORF">MtrDRAFT_AC152184g35v2</name>
</gene>
<dbReference type="GO" id="GO:0005634">
    <property type="term" value="C:nucleus"/>
    <property type="evidence" value="ECO:0007669"/>
    <property type="project" value="UniProtKB-SubCell"/>
</dbReference>
<dbReference type="GO" id="GO:0030527">
    <property type="term" value="F:structural constituent of chromatin"/>
    <property type="evidence" value="ECO:0007669"/>
    <property type="project" value="InterPro"/>
</dbReference>
<dbReference type="AlphaFoldDB" id="A2Q2T8"/>
<evidence type="ECO:0000256" key="5">
    <source>
        <dbReference type="ARBA" id="ARBA00023125"/>
    </source>
</evidence>
<dbReference type="EMBL" id="AC152184">
    <property type="protein sequence ID" value="ABN09786.1"/>
    <property type="molecule type" value="Genomic_DNA"/>
</dbReference>
<keyword evidence="4 8" id="KW-0158">Chromosome</keyword>
<dbReference type="CDD" id="cd22912">
    <property type="entry name" value="HFD_H4"/>
    <property type="match status" value="1"/>
</dbReference>
<evidence type="ECO:0000256" key="7">
    <source>
        <dbReference type="ARBA" id="ARBA00023269"/>
    </source>
</evidence>
<evidence type="ECO:0000313" key="10">
    <source>
        <dbReference type="EMBL" id="ABN09786.1"/>
    </source>
</evidence>
<evidence type="ECO:0000256" key="1">
    <source>
        <dbReference type="ARBA" id="ARBA00004123"/>
    </source>
</evidence>
<dbReference type="GO" id="GO:0000786">
    <property type="term" value="C:nucleosome"/>
    <property type="evidence" value="ECO:0007669"/>
    <property type="project" value="UniProtKB-KW"/>
</dbReference>
<dbReference type="InterPro" id="IPR009072">
    <property type="entry name" value="Histone-fold"/>
</dbReference>
<keyword evidence="7 8" id="KW-0544">Nucleosome core</keyword>
<proteinExistence type="inferred from homology"/>
<reference evidence="10" key="2">
    <citation type="submission" date="2007-03" db="EMBL/GenBank/DDBJ databases">
        <authorList>
            <consortium name="The International Medicago Genome Annotation Group"/>
        </authorList>
    </citation>
    <scope>NUCLEOTIDE SEQUENCE</scope>
</reference>
<dbReference type="InterPro" id="IPR001951">
    <property type="entry name" value="Histone_H4"/>
</dbReference>
<dbReference type="InterPro" id="IPR040256">
    <property type="entry name" value="At4g02000-like"/>
</dbReference>